<protein>
    <submittedName>
        <fullName evidence="1">Uncharacterized protein</fullName>
    </submittedName>
</protein>
<keyword evidence="2" id="KW-1185">Reference proteome</keyword>
<comment type="caution">
    <text evidence="1">The sequence shown here is derived from an EMBL/GenBank/DDBJ whole genome shotgun (WGS) entry which is preliminary data.</text>
</comment>
<dbReference type="Proteomes" id="UP001218218">
    <property type="component" value="Unassembled WGS sequence"/>
</dbReference>
<dbReference type="AlphaFoldDB" id="A0AAD7A338"/>
<sequence>MAHPMIARDCLAYLSFDGFAEMMVNADVDQDSVQEVLEAHHLVAYSQYFLLHAADVPDQLDLQSKIKDFLDHATSWCSFWRQLASGTLNGPEGAYPDISCLILRDRSVFQGSREEHQYCGVMEPLGMVPDLRRRTSVEGSSHVEQQDIENDILTRRAAENFTYNRQRGQKGADKAAIAASLNAVVPEVRR</sequence>
<accession>A0AAD7A338</accession>
<evidence type="ECO:0000313" key="1">
    <source>
        <dbReference type="EMBL" id="KAJ7348540.1"/>
    </source>
</evidence>
<dbReference type="EMBL" id="JARIHO010000017">
    <property type="protein sequence ID" value="KAJ7348540.1"/>
    <property type="molecule type" value="Genomic_DNA"/>
</dbReference>
<gene>
    <name evidence="1" type="ORF">DFH08DRAFT_1000478</name>
</gene>
<reference evidence="1" key="1">
    <citation type="submission" date="2023-03" db="EMBL/GenBank/DDBJ databases">
        <title>Massive genome expansion in bonnet fungi (Mycena s.s.) driven by repeated elements and novel gene families across ecological guilds.</title>
        <authorList>
            <consortium name="Lawrence Berkeley National Laboratory"/>
            <person name="Harder C.B."/>
            <person name="Miyauchi S."/>
            <person name="Viragh M."/>
            <person name="Kuo A."/>
            <person name="Thoen E."/>
            <person name="Andreopoulos B."/>
            <person name="Lu D."/>
            <person name="Skrede I."/>
            <person name="Drula E."/>
            <person name="Henrissat B."/>
            <person name="Morin E."/>
            <person name="Kohler A."/>
            <person name="Barry K."/>
            <person name="LaButti K."/>
            <person name="Morin E."/>
            <person name="Salamov A."/>
            <person name="Lipzen A."/>
            <person name="Mereny Z."/>
            <person name="Hegedus B."/>
            <person name="Baldrian P."/>
            <person name="Stursova M."/>
            <person name="Weitz H."/>
            <person name="Taylor A."/>
            <person name="Grigoriev I.V."/>
            <person name="Nagy L.G."/>
            <person name="Martin F."/>
            <person name="Kauserud H."/>
        </authorList>
    </citation>
    <scope>NUCLEOTIDE SEQUENCE</scope>
    <source>
        <strain evidence="1">CBHHK002</strain>
    </source>
</reference>
<evidence type="ECO:0000313" key="2">
    <source>
        <dbReference type="Proteomes" id="UP001218218"/>
    </source>
</evidence>
<proteinExistence type="predicted"/>
<name>A0AAD7A338_9AGAR</name>
<organism evidence="1 2">
    <name type="scientific">Mycena albidolilacea</name>
    <dbReference type="NCBI Taxonomy" id="1033008"/>
    <lineage>
        <taxon>Eukaryota</taxon>
        <taxon>Fungi</taxon>
        <taxon>Dikarya</taxon>
        <taxon>Basidiomycota</taxon>
        <taxon>Agaricomycotina</taxon>
        <taxon>Agaricomycetes</taxon>
        <taxon>Agaricomycetidae</taxon>
        <taxon>Agaricales</taxon>
        <taxon>Marasmiineae</taxon>
        <taxon>Mycenaceae</taxon>
        <taxon>Mycena</taxon>
    </lineage>
</organism>